<dbReference type="Proteomes" id="UP000885648">
    <property type="component" value="Unassembled WGS sequence"/>
</dbReference>
<evidence type="ECO:0000313" key="2">
    <source>
        <dbReference type="EMBL" id="HDS63123.1"/>
    </source>
</evidence>
<comment type="caution">
    <text evidence="2">The sequence shown here is derived from an EMBL/GenBank/DDBJ whole genome shotgun (WGS) entry which is preliminary data.</text>
</comment>
<dbReference type="InterPro" id="IPR049537">
    <property type="entry name" value="RelB-like"/>
</dbReference>
<evidence type="ECO:0000256" key="1">
    <source>
        <dbReference type="SAM" id="MobiDB-lite"/>
    </source>
</evidence>
<feature type="region of interest" description="Disordered" evidence="1">
    <location>
        <begin position="49"/>
        <end position="68"/>
    </location>
</feature>
<dbReference type="Pfam" id="PF18506">
    <property type="entry name" value="RelB-like"/>
    <property type="match status" value="1"/>
</dbReference>
<proteinExistence type="predicted"/>
<dbReference type="Gene3D" id="6.10.250.2100">
    <property type="match status" value="1"/>
</dbReference>
<organism evidence="2">
    <name type="scientific">Methanofollis liminatans</name>
    <dbReference type="NCBI Taxonomy" id="2201"/>
    <lineage>
        <taxon>Archaea</taxon>
        <taxon>Methanobacteriati</taxon>
        <taxon>Methanobacteriota</taxon>
        <taxon>Stenosarchaea group</taxon>
        <taxon>Methanomicrobia</taxon>
        <taxon>Methanomicrobiales</taxon>
        <taxon>Methanomicrobiaceae</taxon>
        <taxon>Methanofollis</taxon>
    </lineage>
</organism>
<sequence length="68" mass="7523">MIAKDNTPAGVIIDISTFERIESIIEDYGFAQFITEADDEEPLEGAEAQKMIRGPGWNGSNIDADRHL</sequence>
<dbReference type="EMBL" id="DSBY01000134">
    <property type="protein sequence ID" value="HDS63123.1"/>
    <property type="molecule type" value="Genomic_DNA"/>
</dbReference>
<reference evidence="2" key="1">
    <citation type="journal article" date="2020" name="mSystems">
        <title>Genome- and Community-Level Interaction Insights into Carbon Utilization and Element Cycling Functions of Hydrothermarchaeota in Hydrothermal Sediment.</title>
        <authorList>
            <person name="Zhou Z."/>
            <person name="Liu Y."/>
            <person name="Xu W."/>
            <person name="Pan J."/>
            <person name="Luo Z.H."/>
            <person name="Li M."/>
        </authorList>
    </citation>
    <scope>NUCLEOTIDE SEQUENCE</scope>
    <source>
        <strain evidence="2">SpSt-1183</strain>
    </source>
</reference>
<dbReference type="AlphaFoldDB" id="A0A831PT53"/>
<accession>A0A831PT53</accession>
<protein>
    <submittedName>
        <fullName evidence="2">Uncharacterized protein</fullName>
    </submittedName>
</protein>
<name>A0A831PT53_9EURY</name>
<gene>
    <name evidence="2" type="ORF">ENN52_03140</name>
</gene>